<organism evidence="1 2">
    <name type="scientific">Achlya hypogyna</name>
    <name type="common">Oomycete</name>
    <name type="synonym">Protoachlya hypogyna</name>
    <dbReference type="NCBI Taxonomy" id="1202772"/>
    <lineage>
        <taxon>Eukaryota</taxon>
        <taxon>Sar</taxon>
        <taxon>Stramenopiles</taxon>
        <taxon>Oomycota</taxon>
        <taxon>Saprolegniomycetes</taxon>
        <taxon>Saprolegniales</taxon>
        <taxon>Achlyaceae</taxon>
        <taxon>Achlya</taxon>
    </lineage>
</organism>
<gene>
    <name evidence="1" type="ORF">ACHHYP_05306</name>
</gene>
<evidence type="ECO:0008006" key="3">
    <source>
        <dbReference type="Google" id="ProtNLM"/>
    </source>
</evidence>
<protein>
    <recommendedName>
        <fullName evidence="3">Tc1-like transposase DDE domain-containing protein</fullName>
    </recommendedName>
</protein>
<dbReference type="OrthoDB" id="78393at2759"/>
<proteinExistence type="predicted"/>
<keyword evidence="2" id="KW-1185">Reference proteome</keyword>
<dbReference type="Proteomes" id="UP000243579">
    <property type="component" value="Unassembled WGS sequence"/>
</dbReference>
<evidence type="ECO:0000313" key="2">
    <source>
        <dbReference type="Proteomes" id="UP000243579"/>
    </source>
</evidence>
<dbReference type="EMBL" id="JNBR01000588">
    <property type="protein sequence ID" value="OQR90709.1"/>
    <property type="molecule type" value="Genomic_DNA"/>
</dbReference>
<accession>A0A1V9YY19</accession>
<sequence length="131" mass="14681">MFNHSYYAQCFAALLAQLRGLGKSNVAIVMDNASYHKRLPEDTPKGNWSKVQLLEACTWYGVETSANEYKSQIWQKLRAYIKKHVHPVIVAMATEQGHTGIVGRAYTVATTLADFRVRLNAAFDSLPSYAV</sequence>
<dbReference type="PANTHER" id="PTHR33939">
    <property type="entry name" value="PROTEIN CBG22215"/>
    <property type="match status" value="1"/>
</dbReference>
<evidence type="ECO:0000313" key="1">
    <source>
        <dbReference type="EMBL" id="OQR90709.1"/>
    </source>
</evidence>
<reference evidence="1 2" key="1">
    <citation type="journal article" date="2014" name="Genome Biol. Evol.">
        <title>The secreted proteins of Achlya hypogyna and Thraustotheca clavata identify the ancestral oomycete secretome and reveal gene acquisitions by horizontal gene transfer.</title>
        <authorList>
            <person name="Misner I."/>
            <person name="Blouin N."/>
            <person name="Leonard G."/>
            <person name="Richards T.A."/>
            <person name="Lane C.E."/>
        </authorList>
    </citation>
    <scope>NUCLEOTIDE SEQUENCE [LARGE SCALE GENOMIC DNA]</scope>
    <source>
        <strain evidence="1 2">ATCC 48635</strain>
    </source>
</reference>
<comment type="caution">
    <text evidence="1">The sequence shown here is derived from an EMBL/GenBank/DDBJ whole genome shotgun (WGS) entry which is preliminary data.</text>
</comment>
<name>A0A1V9YY19_ACHHY</name>
<dbReference type="PANTHER" id="PTHR33939:SF1">
    <property type="entry name" value="DUF4371 DOMAIN-CONTAINING PROTEIN"/>
    <property type="match status" value="1"/>
</dbReference>
<dbReference type="AlphaFoldDB" id="A0A1V9YY19"/>